<feature type="domain" description="4Fe-4S ferredoxin-type" evidence="8">
    <location>
        <begin position="680"/>
        <end position="709"/>
    </location>
</feature>
<dbReference type="FunFam" id="3.30.70.20:FF:000022">
    <property type="entry name" value="Pyruvate:ferredoxin (Flavodoxin) oxidoreductase"/>
    <property type="match status" value="1"/>
</dbReference>
<feature type="non-terminal residue" evidence="9">
    <location>
        <position position="1021"/>
    </location>
</feature>
<feature type="non-terminal residue" evidence="9">
    <location>
        <position position="1"/>
    </location>
</feature>
<feature type="domain" description="4Fe-4S ferredoxin-type" evidence="8">
    <location>
        <begin position="624"/>
        <end position="653"/>
    </location>
</feature>
<evidence type="ECO:0000256" key="7">
    <source>
        <dbReference type="ARBA" id="ARBA00023014"/>
    </source>
</evidence>
<dbReference type="Pfam" id="PF10371">
    <property type="entry name" value="EKR"/>
    <property type="match status" value="1"/>
</dbReference>
<dbReference type="Gene3D" id="3.40.920.10">
    <property type="entry name" value="Pyruvate-ferredoxin oxidoreductase, PFOR, domain III"/>
    <property type="match status" value="1"/>
</dbReference>
<keyword evidence="9" id="KW-0670">Pyruvate</keyword>
<evidence type="ECO:0000256" key="6">
    <source>
        <dbReference type="ARBA" id="ARBA00023004"/>
    </source>
</evidence>
<dbReference type="Gene3D" id="3.30.70.20">
    <property type="match status" value="1"/>
</dbReference>
<evidence type="ECO:0000313" key="9">
    <source>
        <dbReference type="EMBL" id="VAW07274.1"/>
    </source>
</evidence>
<dbReference type="EMBL" id="UOEI01000516">
    <property type="protein sequence ID" value="VAW07274.1"/>
    <property type="molecule type" value="Genomic_DNA"/>
</dbReference>
<dbReference type="PROSITE" id="PS51379">
    <property type="entry name" value="4FE4S_FER_2"/>
    <property type="match status" value="2"/>
</dbReference>
<dbReference type="GO" id="GO:0016903">
    <property type="term" value="F:oxidoreductase activity, acting on the aldehyde or oxo group of donors"/>
    <property type="evidence" value="ECO:0007669"/>
    <property type="project" value="InterPro"/>
</dbReference>
<dbReference type="InterPro" id="IPR050722">
    <property type="entry name" value="Pyruvate:ferred/Flavod_OxRd"/>
</dbReference>
<dbReference type="SUPFAM" id="SSF54862">
    <property type="entry name" value="4Fe-4S ferredoxins"/>
    <property type="match status" value="1"/>
</dbReference>
<dbReference type="SUPFAM" id="SSF52518">
    <property type="entry name" value="Thiamin diphosphate-binding fold (THDP-binding)"/>
    <property type="match status" value="2"/>
</dbReference>
<dbReference type="InterPro" id="IPR019456">
    <property type="entry name" value="Pyrv-flavodox_OxRtase_EKR"/>
</dbReference>
<dbReference type="GO" id="GO:0006979">
    <property type="term" value="P:response to oxidative stress"/>
    <property type="evidence" value="ECO:0007669"/>
    <property type="project" value="TreeGrafter"/>
</dbReference>
<dbReference type="InterPro" id="IPR017900">
    <property type="entry name" value="4Fe4S_Fe_S_CS"/>
</dbReference>
<dbReference type="InterPro" id="IPR002869">
    <property type="entry name" value="Pyrv_flavodox_OxRed_cen"/>
</dbReference>
<protein>
    <submittedName>
        <fullName evidence="9">Pyruvate-flavodoxin oxidoreductase</fullName>
        <ecNumber evidence="9">1.2.7.-</ecNumber>
    </submittedName>
</protein>
<dbReference type="CDD" id="cd07034">
    <property type="entry name" value="TPP_PYR_PFOR_IOR-alpha_like"/>
    <property type="match status" value="1"/>
</dbReference>
<dbReference type="InterPro" id="IPR037112">
    <property type="entry name" value="Pyrv-flavodox_OxR_EKR_sf"/>
</dbReference>
<dbReference type="FunFam" id="3.40.920.10:FF:000001">
    <property type="entry name" value="Pyruvate:ferredoxin (Flavodoxin) oxidoreductase"/>
    <property type="match status" value="1"/>
</dbReference>
<dbReference type="InterPro" id="IPR019752">
    <property type="entry name" value="Pyrv/ketoisovalerate_OxRed_cat"/>
</dbReference>
<dbReference type="InterPro" id="IPR017896">
    <property type="entry name" value="4Fe4S_Fe-S-bd"/>
</dbReference>
<dbReference type="PROSITE" id="PS00198">
    <property type="entry name" value="4FE4S_FER_1"/>
    <property type="match status" value="1"/>
</dbReference>
<keyword evidence="5 9" id="KW-0560">Oxidoreductase</keyword>
<dbReference type="PANTHER" id="PTHR32154:SF0">
    <property type="entry name" value="PYRUVATE-FLAVODOXIN OXIDOREDUCTASE-RELATED"/>
    <property type="match status" value="1"/>
</dbReference>
<keyword evidence="6" id="KW-0408">Iron</keyword>
<accession>A0A3B0TEM7</accession>
<dbReference type="SUPFAM" id="SSF53323">
    <property type="entry name" value="Pyruvate-ferredoxin oxidoreductase, PFOR, domain III"/>
    <property type="match status" value="1"/>
</dbReference>
<keyword evidence="2" id="KW-0004">4Fe-4S</keyword>
<keyword evidence="1" id="KW-0813">Transport</keyword>
<dbReference type="GO" id="GO:0022900">
    <property type="term" value="P:electron transport chain"/>
    <property type="evidence" value="ECO:0007669"/>
    <property type="project" value="InterPro"/>
</dbReference>
<dbReference type="InterPro" id="IPR033412">
    <property type="entry name" value="PFOR_II"/>
</dbReference>
<dbReference type="AlphaFoldDB" id="A0A3B0TEM7"/>
<keyword evidence="3" id="KW-0479">Metal-binding</keyword>
<reference evidence="9" key="1">
    <citation type="submission" date="2018-06" db="EMBL/GenBank/DDBJ databases">
        <authorList>
            <person name="Zhirakovskaya E."/>
        </authorList>
    </citation>
    <scope>NUCLEOTIDE SEQUENCE</scope>
</reference>
<dbReference type="InterPro" id="IPR011895">
    <property type="entry name" value="Pyrv_flavodox_OxRed"/>
</dbReference>
<dbReference type="GO" id="GO:0030976">
    <property type="term" value="F:thiamine pyrophosphate binding"/>
    <property type="evidence" value="ECO:0007669"/>
    <property type="project" value="InterPro"/>
</dbReference>
<dbReference type="PANTHER" id="PTHR32154">
    <property type="entry name" value="PYRUVATE-FLAVODOXIN OXIDOREDUCTASE-RELATED"/>
    <property type="match status" value="1"/>
</dbReference>
<proteinExistence type="predicted"/>
<dbReference type="InterPro" id="IPR029061">
    <property type="entry name" value="THDP-binding"/>
</dbReference>
<evidence type="ECO:0000259" key="8">
    <source>
        <dbReference type="PROSITE" id="PS51379"/>
    </source>
</evidence>
<evidence type="ECO:0000256" key="2">
    <source>
        <dbReference type="ARBA" id="ARBA00022485"/>
    </source>
</evidence>
<evidence type="ECO:0000256" key="1">
    <source>
        <dbReference type="ARBA" id="ARBA00022448"/>
    </source>
</evidence>
<dbReference type="EC" id="1.2.7.-" evidence="9"/>
<dbReference type="GO" id="GO:0005506">
    <property type="term" value="F:iron ion binding"/>
    <property type="evidence" value="ECO:0007669"/>
    <property type="project" value="InterPro"/>
</dbReference>
<dbReference type="Pfam" id="PF12838">
    <property type="entry name" value="Fer4_7"/>
    <property type="match status" value="1"/>
</dbReference>
<dbReference type="FunFam" id="3.40.50.920:FF:000007">
    <property type="entry name" value="Pyruvate:ferredoxin (Flavodoxin) oxidoreductase"/>
    <property type="match status" value="1"/>
</dbReference>
<dbReference type="Gene3D" id="4.10.780.10">
    <property type="entry name" value="Pyruvate-flavodoxin oxidoreductase, EKR domain"/>
    <property type="match status" value="1"/>
</dbReference>
<sequence length="1021" mass="109861">EAGAAGAVHGALQAGALTSTFTASQGLLLMIPNMYKIAGQLLPAVFHVAARTVATHALSIFGDHSDVMATRATGWGMLASNSVQEAHDMALISQSCTLESRVPFVHFFDGFRTSHEVNMIEQLTDDDIRALVPIKGVLEHRRRRLDPDAPKLAGTAQNPDVFFQAREACNPFYDAVPDIVQETMDRFAERIGRRYHLFDYVGAPDATEVIVMMGSGVGAAEETVNALVERGEKVGLVKVRLFRPFSTRALVAALPPSIRTIAVLDRTKEPGAAGEPLFQDVFVSVVEETQAGNTAWSEFPRIIGGRYGLSSKEFTPAMAAGVFAEARKDLPRRRFTVGIIDDVTGLSIDYDRDFTTGARSQVRAVFYGLGADGTVGANKNTVKIIGDDTPLYAQGYFVYDSRKSGSMTTSHLRFDPEPIEATYLIDDANFVACHQFDFLRRVDVLGKAEHGATFLLNTPHGPDDVWEHLPAEVQRQIIEKELEFYVVDATAVARGAGLGQRVNTVLQTCFFALANLLPQDEAVAAIKRAIDKSYSKFGEVVVARNNAAVDGAVAGLHRIDVPTEVESSITMHQTVPSEAPDFVQRVTAMMLEDRGDLLPVSALPVDGTFPTGTTKFEKRSIAVEIPIFDPEICIGCAKCALVCPHAAIRMKVFDPDAAADAPASFKTLVFKSKDIKDHIMTIQVAPDDCTGCSVCVDVCPAKSKTAVKHKAINMEPKADHLDAERENWAFFLTIPEPDRTELKLDTVKGSQMLEPLFEFSGACSGCGETPYVKLVSQLVGDRMLVANATGCSSIYGGNLPTTPWTTNAGGRGPAWANSLFEDNAEFGLGMRKALNIETDEARRLVGELAEYLGSEFVDAILTADQSDEAGIAAQRSRVEALTEKLAGVDLETARRLEVVTGALVRKSVWIMGGDGWAYDIGFGGLDHALASGEDINILVLDTEVYSNTGGQASKATPRAAVAKFAAGGKATAKKDLGQIAMSYGNVYVAQIALGANNTQAVKAIAEAEAYPGPSIVIAYST</sequence>
<dbReference type="NCBIfam" id="TIGR02176">
    <property type="entry name" value="pyruv_ox_red"/>
    <property type="match status" value="1"/>
</dbReference>
<dbReference type="Pfam" id="PF17147">
    <property type="entry name" value="PFOR_II"/>
    <property type="match status" value="1"/>
</dbReference>
<evidence type="ECO:0000256" key="3">
    <source>
        <dbReference type="ARBA" id="ARBA00022723"/>
    </source>
</evidence>
<dbReference type="Gene3D" id="3.40.50.920">
    <property type="match status" value="1"/>
</dbReference>
<dbReference type="GO" id="GO:0051539">
    <property type="term" value="F:4 iron, 4 sulfur cluster binding"/>
    <property type="evidence" value="ECO:0007669"/>
    <property type="project" value="UniProtKB-KW"/>
</dbReference>
<evidence type="ECO:0000256" key="5">
    <source>
        <dbReference type="ARBA" id="ARBA00023002"/>
    </source>
</evidence>
<dbReference type="InterPro" id="IPR011766">
    <property type="entry name" value="TPP_enzyme_TPP-bd"/>
</dbReference>
<dbReference type="InterPro" id="IPR009014">
    <property type="entry name" value="Transketo_C/PFOR_II"/>
</dbReference>
<evidence type="ECO:0000256" key="4">
    <source>
        <dbReference type="ARBA" id="ARBA00022982"/>
    </source>
</evidence>
<dbReference type="Gene3D" id="3.40.50.970">
    <property type="match status" value="2"/>
</dbReference>
<keyword evidence="4" id="KW-0249">Electron transport</keyword>
<gene>
    <name evidence="9" type="ORF">MNBD_ACTINO01-23</name>
</gene>
<dbReference type="InterPro" id="IPR002880">
    <property type="entry name" value="Pyrv_Fd/Flavodoxin_OxRdtase_N"/>
</dbReference>
<dbReference type="SUPFAM" id="SSF52922">
    <property type="entry name" value="TK C-terminal domain-like"/>
    <property type="match status" value="1"/>
</dbReference>
<dbReference type="Pfam" id="PF02775">
    <property type="entry name" value="TPP_enzyme_C"/>
    <property type="match status" value="1"/>
</dbReference>
<name>A0A3B0TEM7_9ZZZZ</name>
<keyword evidence="7" id="KW-0411">Iron-sulfur</keyword>
<dbReference type="Pfam" id="PF01558">
    <property type="entry name" value="POR"/>
    <property type="match status" value="1"/>
</dbReference>
<organism evidence="9">
    <name type="scientific">hydrothermal vent metagenome</name>
    <dbReference type="NCBI Taxonomy" id="652676"/>
    <lineage>
        <taxon>unclassified sequences</taxon>
        <taxon>metagenomes</taxon>
        <taxon>ecological metagenomes</taxon>
    </lineage>
</organism>
<dbReference type="SMART" id="SM00890">
    <property type="entry name" value="EKR"/>
    <property type="match status" value="1"/>
</dbReference>
<dbReference type="FunFam" id="3.40.50.970:FF:000012">
    <property type="entry name" value="Pyruvate:ferredoxin (Flavodoxin) oxidoreductase"/>
    <property type="match status" value="1"/>
</dbReference>
<dbReference type="Pfam" id="PF01855">
    <property type="entry name" value="POR_N"/>
    <property type="match status" value="1"/>
</dbReference>